<dbReference type="FunFam" id="3.40.50.11320:FF:000001">
    <property type="entry name" value="Carboxypeptidase"/>
    <property type="match status" value="1"/>
</dbReference>
<dbReference type="GO" id="GO:0004185">
    <property type="term" value="F:serine-type carboxypeptidase activity"/>
    <property type="evidence" value="ECO:0007669"/>
    <property type="project" value="InterPro"/>
</dbReference>
<dbReference type="PANTHER" id="PTHR11802">
    <property type="entry name" value="SERINE PROTEASE FAMILY S10 SERINE CARBOXYPEPTIDASE"/>
    <property type="match status" value="1"/>
</dbReference>
<feature type="signal peptide" evidence="8">
    <location>
        <begin position="1"/>
        <end position="20"/>
    </location>
</feature>
<reference evidence="9" key="2">
    <citation type="journal article" date="2024" name="Plant">
        <title>Genomic evolution and insights into agronomic trait innovations of Sesamum species.</title>
        <authorList>
            <person name="Miao H."/>
            <person name="Wang L."/>
            <person name="Qu L."/>
            <person name="Liu H."/>
            <person name="Sun Y."/>
            <person name="Le M."/>
            <person name="Wang Q."/>
            <person name="Wei S."/>
            <person name="Zheng Y."/>
            <person name="Lin W."/>
            <person name="Duan Y."/>
            <person name="Cao H."/>
            <person name="Xiong S."/>
            <person name="Wang X."/>
            <person name="Wei L."/>
            <person name="Li C."/>
            <person name="Ma Q."/>
            <person name="Ju M."/>
            <person name="Zhao R."/>
            <person name="Li G."/>
            <person name="Mu C."/>
            <person name="Tian Q."/>
            <person name="Mei H."/>
            <person name="Zhang T."/>
            <person name="Gao T."/>
            <person name="Zhang H."/>
        </authorList>
    </citation>
    <scope>NUCLEOTIDE SEQUENCE</scope>
    <source>
        <strain evidence="9">G02</strain>
    </source>
</reference>
<gene>
    <name evidence="9" type="ORF">Sradi_4694500</name>
</gene>
<sequence length="347" mass="38294">MKGAFLAFVSVLCLLESVQCYRGKQRDPLGELIKVQRTKRSASFHTEGTSAEYSPVYIAPQDGLKEADKITDLPGQPQVSFSQFSGYVTVDPKAGRALFYWLTESEDPLNKPLVLWLNGGPGCSSIGSGAMTELGPFRVNPDGKTLWHNKNAWNTVTETCLETVAKADADRGNVFIYDIYAPLCDTNSTAPSLSSYDPCSDNYVFTYLNTPEVQKALHANLTGIPGPWDSCNDIISLFWHDMPDSVLPVIKELMASGISVWIYSGDTDGRVPVTTTRYSMSKLGTPVKTPWYPWYYQGEVGGYAVEYQNVTFVTIRGAGHFVPSYQPERALAFFVSFLEGKLPPGQN</sequence>
<protein>
    <submittedName>
        <fullName evidence="9">Serine carboxypeptidase-like 40</fullName>
    </submittedName>
</protein>
<dbReference type="InterPro" id="IPR001563">
    <property type="entry name" value="Peptidase_S10"/>
</dbReference>
<dbReference type="InterPro" id="IPR033124">
    <property type="entry name" value="Ser_caboxypep_his_AS"/>
</dbReference>
<evidence type="ECO:0000313" key="9">
    <source>
        <dbReference type="EMBL" id="KAL0334826.1"/>
    </source>
</evidence>
<dbReference type="PANTHER" id="PTHR11802:SF460">
    <property type="entry name" value="CARBOXYPEPTIDASE"/>
    <property type="match status" value="1"/>
</dbReference>
<keyword evidence="7" id="KW-0325">Glycoprotein</keyword>
<dbReference type="InterPro" id="IPR029058">
    <property type="entry name" value="AB_hydrolase_fold"/>
</dbReference>
<comment type="similarity">
    <text evidence="1">Belongs to the peptidase S10 family.</text>
</comment>
<comment type="caution">
    <text evidence="9">The sequence shown here is derived from an EMBL/GenBank/DDBJ whole genome shotgun (WGS) entry which is preliminary data.</text>
</comment>
<keyword evidence="6" id="KW-1015">Disulfide bond</keyword>
<dbReference type="AlphaFoldDB" id="A0AAW2MXN5"/>
<evidence type="ECO:0000256" key="6">
    <source>
        <dbReference type="ARBA" id="ARBA00023157"/>
    </source>
</evidence>
<keyword evidence="3" id="KW-0645">Protease</keyword>
<evidence type="ECO:0000256" key="2">
    <source>
        <dbReference type="ARBA" id="ARBA00022645"/>
    </source>
</evidence>
<dbReference type="SUPFAM" id="SSF53474">
    <property type="entry name" value="alpha/beta-Hydrolases"/>
    <property type="match status" value="2"/>
</dbReference>
<keyword evidence="5" id="KW-0378">Hydrolase</keyword>
<dbReference type="PROSITE" id="PS00560">
    <property type="entry name" value="CARBOXYPEPT_SER_HIS"/>
    <property type="match status" value="1"/>
</dbReference>
<dbReference type="Gene3D" id="3.40.50.1820">
    <property type="entry name" value="alpha/beta hydrolase"/>
    <property type="match status" value="1"/>
</dbReference>
<dbReference type="Gene3D" id="3.40.50.11320">
    <property type="match status" value="1"/>
</dbReference>
<dbReference type="Pfam" id="PF00450">
    <property type="entry name" value="Peptidase_S10"/>
    <property type="match status" value="2"/>
</dbReference>
<dbReference type="EMBL" id="JACGWJ010000021">
    <property type="protein sequence ID" value="KAL0334826.1"/>
    <property type="molecule type" value="Genomic_DNA"/>
</dbReference>
<dbReference type="Gene3D" id="6.10.250.940">
    <property type="match status" value="1"/>
</dbReference>
<dbReference type="GO" id="GO:0005773">
    <property type="term" value="C:vacuole"/>
    <property type="evidence" value="ECO:0007669"/>
    <property type="project" value="TreeGrafter"/>
</dbReference>
<evidence type="ECO:0000256" key="1">
    <source>
        <dbReference type="ARBA" id="ARBA00009431"/>
    </source>
</evidence>
<accession>A0AAW2MXN5</accession>
<evidence type="ECO:0000256" key="4">
    <source>
        <dbReference type="ARBA" id="ARBA00022729"/>
    </source>
</evidence>
<organism evidence="9">
    <name type="scientific">Sesamum radiatum</name>
    <name type="common">Black benniseed</name>
    <dbReference type="NCBI Taxonomy" id="300843"/>
    <lineage>
        <taxon>Eukaryota</taxon>
        <taxon>Viridiplantae</taxon>
        <taxon>Streptophyta</taxon>
        <taxon>Embryophyta</taxon>
        <taxon>Tracheophyta</taxon>
        <taxon>Spermatophyta</taxon>
        <taxon>Magnoliopsida</taxon>
        <taxon>eudicotyledons</taxon>
        <taxon>Gunneridae</taxon>
        <taxon>Pentapetalae</taxon>
        <taxon>asterids</taxon>
        <taxon>lamiids</taxon>
        <taxon>Lamiales</taxon>
        <taxon>Pedaliaceae</taxon>
        <taxon>Sesamum</taxon>
    </lineage>
</organism>
<name>A0AAW2MXN5_SESRA</name>
<evidence type="ECO:0000256" key="8">
    <source>
        <dbReference type="SAM" id="SignalP"/>
    </source>
</evidence>
<reference evidence="9" key="1">
    <citation type="submission" date="2020-06" db="EMBL/GenBank/DDBJ databases">
        <authorList>
            <person name="Li T."/>
            <person name="Hu X."/>
            <person name="Zhang T."/>
            <person name="Song X."/>
            <person name="Zhang H."/>
            <person name="Dai N."/>
            <person name="Sheng W."/>
            <person name="Hou X."/>
            <person name="Wei L."/>
        </authorList>
    </citation>
    <scope>NUCLEOTIDE SEQUENCE</scope>
    <source>
        <strain evidence="9">G02</strain>
        <tissue evidence="9">Leaf</tissue>
    </source>
</reference>
<evidence type="ECO:0000256" key="7">
    <source>
        <dbReference type="ARBA" id="ARBA00023180"/>
    </source>
</evidence>
<keyword evidence="4 8" id="KW-0732">Signal</keyword>
<keyword evidence="2 9" id="KW-0121">Carboxypeptidase</keyword>
<feature type="chain" id="PRO_5043654726" evidence="8">
    <location>
        <begin position="21"/>
        <end position="347"/>
    </location>
</feature>
<evidence type="ECO:0000256" key="5">
    <source>
        <dbReference type="ARBA" id="ARBA00022801"/>
    </source>
</evidence>
<dbReference type="GO" id="GO:0006508">
    <property type="term" value="P:proteolysis"/>
    <property type="evidence" value="ECO:0007669"/>
    <property type="project" value="UniProtKB-KW"/>
</dbReference>
<proteinExistence type="inferred from homology"/>
<evidence type="ECO:0000256" key="3">
    <source>
        <dbReference type="ARBA" id="ARBA00022670"/>
    </source>
</evidence>